<dbReference type="EMBL" id="LR031876">
    <property type="protein sequence ID" value="VDD35360.1"/>
    <property type="molecule type" value="Genomic_DNA"/>
</dbReference>
<evidence type="ECO:0000256" key="1">
    <source>
        <dbReference type="SAM" id="SignalP"/>
    </source>
</evidence>
<reference evidence="2" key="1">
    <citation type="submission" date="2018-11" db="EMBL/GenBank/DDBJ databases">
        <authorList>
            <consortium name="Genoscope - CEA"/>
            <person name="William W."/>
        </authorList>
    </citation>
    <scope>NUCLEOTIDE SEQUENCE</scope>
</reference>
<organism evidence="2">
    <name type="scientific">Brassica oleracea</name>
    <name type="common">Wild cabbage</name>
    <dbReference type="NCBI Taxonomy" id="3712"/>
    <lineage>
        <taxon>Eukaryota</taxon>
        <taxon>Viridiplantae</taxon>
        <taxon>Streptophyta</taxon>
        <taxon>Embryophyta</taxon>
        <taxon>Tracheophyta</taxon>
        <taxon>Spermatophyta</taxon>
        <taxon>Magnoliopsida</taxon>
        <taxon>eudicotyledons</taxon>
        <taxon>Gunneridae</taxon>
        <taxon>Pentapetalae</taxon>
        <taxon>rosids</taxon>
        <taxon>malvids</taxon>
        <taxon>Brassicales</taxon>
        <taxon>Brassicaceae</taxon>
        <taxon>Brassiceae</taxon>
        <taxon>Brassica</taxon>
    </lineage>
</organism>
<sequence>MSKFSKMGLVKVSSFLVVILFLINGASSTTFTVVNQCNYTVWPGLQFSLAPEPLPYPPPVSL</sequence>
<dbReference type="InterPro" id="IPR037176">
    <property type="entry name" value="Osmotin/thaumatin-like_sf"/>
</dbReference>
<dbReference type="SUPFAM" id="SSF49870">
    <property type="entry name" value="Osmotin, thaumatin-like protein"/>
    <property type="match status" value="1"/>
</dbReference>
<dbReference type="AlphaFoldDB" id="A0A3P6E5W1"/>
<feature type="signal peptide" evidence="1">
    <location>
        <begin position="1"/>
        <end position="28"/>
    </location>
</feature>
<proteinExistence type="predicted"/>
<keyword evidence="1" id="KW-0732">Signal</keyword>
<feature type="chain" id="PRO_5018128559" description="Thaumatin-like protein" evidence="1">
    <location>
        <begin position="29"/>
        <end position="62"/>
    </location>
</feature>
<accession>A0A3P6E5W1</accession>
<evidence type="ECO:0000313" key="2">
    <source>
        <dbReference type="EMBL" id="VDD35360.1"/>
    </source>
</evidence>
<name>A0A3P6E5W1_BRAOL</name>
<evidence type="ECO:0008006" key="3">
    <source>
        <dbReference type="Google" id="ProtNLM"/>
    </source>
</evidence>
<protein>
    <recommendedName>
        <fullName evidence="3">Thaumatin-like protein</fullName>
    </recommendedName>
</protein>
<gene>
    <name evidence="2" type="ORF">BOLC7T40920H</name>
</gene>